<keyword evidence="2" id="KW-0479">Metal-binding</keyword>
<comment type="caution">
    <text evidence="6">The sequence shown here is derived from an EMBL/GenBank/DDBJ whole genome shotgun (WGS) entry which is preliminary data.</text>
</comment>
<reference evidence="6 7" key="1">
    <citation type="submission" date="2019-03" db="EMBL/GenBank/DDBJ databases">
        <title>Rhodosporidium diobovatum UCD-FST 08-225 genome sequencing, assembly, and annotation.</title>
        <authorList>
            <person name="Fakankun I.U."/>
            <person name="Fristensky B."/>
            <person name="Levin D.B."/>
        </authorList>
    </citation>
    <scope>NUCLEOTIDE SEQUENCE [LARGE SCALE GENOMIC DNA]</scope>
    <source>
        <strain evidence="6 7">UCD-FST 08-225</strain>
    </source>
</reference>
<keyword evidence="7" id="KW-1185">Reference proteome</keyword>
<proteinExistence type="inferred from homology"/>
<dbReference type="GO" id="GO:0046872">
    <property type="term" value="F:metal ion binding"/>
    <property type="evidence" value="ECO:0007669"/>
    <property type="project" value="UniProtKB-KW"/>
</dbReference>
<name>A0A5C5FM26_9BASI</name>
<dbReference type="Pfam" id="PF04828">
    <property type="entry name" value="GFA"/>
    <property type="match status" value="2"/>
</dbReference>
<evidence type="ECO:0000313" key="6">
    <source>
        <dbReference type="EMBL" id="TNY17888.1"/>
    </source>
</evidence>
<dbReference type="EMBL" id="SOZI01000169">
    <property type="protein sequence ID" value="TNY17888.1"/>
    <property type="molecule type" value="Genomic_DNA"/>
</dbReference>
<sequence>MPAGTSSPLTPEGTLTSRSRLLVPRSLVPDAGCYCREIRFEVNAESKDLRTSMCHCKNCKSAFAVRVRAACVRAHLFTLAFADPMRAEFTGGPYGITTRIPLDTFKVTQGTPTHHKADNGSGTLLHRLFCPTCGGAIAEWGDPVDDKLRYVFTGAFDDMEQEGLKPQGEFFTSRRASWLVPVEGTFQKREIKE</sequence>
<evidence type="ECO:0000256" key="2">
    <source>
        <dbReference type="ARBA" id="ARBA00022723"/>
    </source>
</evidence>
<evidence type="ECO:0000256" key="4">
    <source>
        <dbReference type="ARBA" id="ARBA00023239"/>
    </source>
</evidence>
<evidence type="ECO:0000313" key="7">
    <source>
        <dbReference type="Proteomes" id="UP000311382"/>
    </source>
</evidence>
<dbReference type="Proteomes" id="UP000311382">
    <property type="component" value="Unassembled WGS sequence"/>
</dbReference>
<dbReference type="Gene3D" id="3.90.1590.10">
    <property type="entry name" value="glutathione-dependent formaldehyde- activating enzyme (gfa)"/>
    <property type="match status" value="1"/>
</dbReference>
<keyword evidence="4" id="KW-0456">Lyase</keyword>
<dbReference type="PROSITE" id="PS51891">
    <property type="entry name" value="CENP_V_GFA"/>
    <property type="match status" value="1"/>
</dbReference>
<dbReference type="OrthoDB" id="9985472at2759"/>
<accession>A0A5C5FM26</accession>
<gene>
    <name evidence="6" type="ORF">DMC30DRAFT_356423</name>
</gene>
<organism evidence="6 7">
    <name type="scientific">Rhodotorula diobovata</name>
    <dbReference type="NCBI Taxonomy" id="5288"/>
    <lineage>
        <taxon>Eukaryota</taxon>
        <taxon>Fungi</taxon>
        <taxon>Dikarya</taxon>
        <taxon>Basidiomycota</taxon>
        <taxon>Pucciniomycotina</taxon>
        <taxon>Microbotryomycetes</taxon>
        <taxon>Sporidiobolales</taxon>
        <taxon>Sporidiobolaceae</taxon>
        <taxon>Rhodotorula</taxon>
    </lineage>
</organism>
<dbReference type="PANTHER" id="PTHR33337">
    <property type="entry name" value="GFA DOMAIN-CONTAINING PROTEIN"/>
    <property type="match status" value="1"/>
</dbReference>
<evidence type="ECO:0000256" key="1">
    <source>
        <dbReference type="ARBA" id="ARBA00005495"/>
    </source>
</evidence>
<dbReference type="InterPro" id="IPR011057">
    <property type="entry name" value="Mss4-like_sf"/>
</dbReference>
<protein>
    <submittedName>
        <fullName evidence="6">Mss4-like protein</fullName>
    </submittedName>
</protein>
<feature type="domain" description="CENP-V/GFA" evidence="5">
    <location>
        <begin position="29"/>
        <end position="179"/>
    </location>
</feature>
<evidence type="ECO:0000259" key="5">
    <source>
        <dbReference type="PROSITE" id="PS51891"/>
    </source>
</evidence>
<dbReference type="GO" id="GO:0016846">
    <property type="term" value="F:carbon-sulfur lyase activity"/>
    <property type="evidence" value="ECO:0007669"/>
    <property type="project" value="InterPro"/>
</dbReference>
<keyword evidence="3" id="KW-0862">Zinc</keyword>
<dbReference type="STRING" id="5288.A0A5C5FM26"/>
<evidence type="ECO:0000256" key="3">
    <source>
        <dbReference type="ARBA" id="ARBA00022833"/>
    </source>
</evidence>
<dbReference type="InterPro" id="IPR006913">
    <property type="entry name" value="CENP-V/GFA"/>
</dbReference>
<dbReference type="PANTHER" id="PTHR33337:SF40">
    <property type="entry name" value="CENP-V_GFA DOMAIN-CONTAINING PROTEIN-RELATED"/>
    <property type="match status" value="1"/>
</dbReference>
<dbReference type="AlphaFoldDB" id="A0A5C5FM26"/>
<comment type="similarity">
    <text evidence="1">Belongs to the Gfa family.</text>
</comment>
<dbReference type="SUPFAM" id="SSF51316">
    <property type="entry name" value="Mss4-like"/>
    <property type="match status" value="2"/>
</dbReference>